<feature type="region of interest" description="Disordered" evidence="1">
    <location>
        <begin position="257"/>
        <end position="296"/>
    </location>
</feature>
<feature type="compositionally biased region" description="Polar residues" evidence="1">
    <location>
        <begin position="257"/>
        <end position="277"/>
    </location>
</feature>
<accession>A0AA51RSS1</accession>
<organism evidence="3 4">
    <name type="scientific">Pleionea litopenaei</name>
    <dbReference type="NCBI Taxonomy" id="3070815"/>
    <lineage>
        <taxon>Bacteria</taxon>
        <taxon>Pseudomonadati</taxon>
        <taxon>Pseudomonadota</taxon>
        <taxon>Gammaproteobacteria</taxon>
        <taxon>Oceanospirillales</taxon>
        <taxon>Pleioneaceae</taxon>
        <taxon>Pleionea</taxon>
    </lineage>
</organism>
<dbReference type="RefSeq" id="WP_309202077.1">
    <property type="nucleotide sequence ID" value="NZ_CP133548.1"/>
</dbReference>
<evidence type="ECO:0000259" key="2">
    <source>
        <dbReference type="Pfam" id="PF14237"/>
    </source>
</evidence>
<evidence type="ECO:0000313" key="4">
    <source>
        <dbReference type="Proteomes" id="UP001239782"/>
    </source>
</evidence>
<evidence type="ECO:0000313" key="3">
    <source>
        <dbReference type="EMBL" id="WMS86941.1"/>
    </source>
</evidence>
<dbReference type="Pfam" id="PF14237">
    <property type="entry name" value="GYF_2"/>
    <property type="match status" value="1"/>
</dbReference>
<keyword evidence="4" id="KW-1185">Reference proteome</keyword>
<dbReference type="Proteomes" id="UP001239782">
    <property type="component" value="Chromosome"/>
</dbReference>
<proteinExistence type="predicted"/>
<feature type="region of interest" description="Disordered" evidence="1">
    <location>
        <begin position="137"/>
        <end position="245"/>
    </location>
</feature>
<feature type="compositionally biased region" description="Polar residues" evidence="1">
    <location>
        <begin position="156"/>
        <end position="172"/>
    </location>
</feature>
<dbReference type="AlphaFoldDB" id="A0AA51RSS1"/>
<reference evidence="3 4" key="1">
    <citation type="submission" date="2023-08" db="EMBL/GenBank/DDBJ databases">
        <title>Pleionea litopenaei sp. nov., isolated from stomach of juvenile Litopenaeus vannamei.</title>
        <authorList>
            <person name="Rho A.M."/>
            <person name="Hwang C.Y."/>
        </authorList>
    </citation>
    <scope>NUCLEOTIDE SEQUENCE [LARGE SCALE GENOMIC DNA]</scope>
    <source>
        <strain evidence="3 4">HL-JVS1</strain>
    </source>
</reference>
<dbReference type="EMBL" id="CP133548">
    <property type="protein sequence ID" value="WMS86941.1"/>
    <property type="molecule type" value="Genomic_DNA"/>
</dbReference>
<protein>
    <submittedName>
        <fullName evidence="3">DUF4339 domain-containing protein</fullName>
    </submittedName>
</protein>
<gene>
    <name evidence="3" type="ORF">Q9312_17125</name>
</gene>
<feature type="compositionally biased region" description="Basic residues" evidence="1">
    <location>
        <begin position="286"/>
        <end position="296"/>
    </location>
</feature>
<dbReference type="KEGG" id="plei:Q9312_17125"/>
<dbReference type="InterPro" id="IPR025640">
    <property type="entry name" value="GYF_2"/>
</dbReference>
<name>A0AA51RSS1_9GAMM</name>
<evidence type="ECO:0000256" key="1">
    <source>
        <dbReference type="SAM" id="MobiDB-lite"/>
    </source>
</evidence>
<sequence>MQGKCWYFSRNGRVEGPFTQHQLRERVGSGEGFSVWNSELAKWMSARAWLDTFSANQSRYDATQAESNSDKNIMNENRKRTSANTDLTATGVKKRRSVPPTDSPTASFRLKWAEMEKRQYAERKALLNEWAKIKRQDENVSHTVSSKHPRPVAGQAPSNQTAQSKSQMNSNVAERRVKSDYTASIAQNKKKATVRQLHTSEVSSKLRANKASEVESPVKPTPRVELNGAGSQKQQDPISVMDQEILKTQSRVEQLQKSLQNLTQESSVKSSTQTEASHNNDDMMKRVARRRRRRAR</sequence>
<feature type="domain" description="GYF" evidence="2">
    <location>
        <begin position="6"/>
        <end position="47"/>
    </location>
</feature>